<feature type="domain" description="Glycosyltransferase 2-like" evidence="1">
    <location>
        <begin position="9"/>
        <end position="95"/>
    </location>
</feature>
<sequence>MSLTLGCMVRNERNHLPRLLEAATAHPDVIAEILILDTGSTDDTVALAEAAGARVLHLPGPLQRFDEARNHLLGNVTTDWLLFLDADEVPSEDMFDAVHRISQRPTGPPAVSFPRYNFFANGSFYLSTECKLLRLTARPTYSGAVAESVLPSLPEPPTETPAVLYHFGHTRPLAARIAKAEWYLDLMRRELASGSPRAGIARAAALIERSLGHFPAARDLVDQAIRLGGQNSRTDFVLGHVRRGEPGEWPARAEFEQALSQAPDDPAIVNLAAVTRLCDNDPAGARTLLAAAVRRWPHLPHLRLNLGLTLAALGRNAEALGHLDAVAAAHPAFRTETFAGRLEFDPWRSLMSETIPGYAGLDLHRAYLRELTSR</sequence>
<dbReference type="EMBL" id="JASCTH010000019">
    <property type="protein sequence ID" value="MDI6102279.1"/>
    <property type="molecule type" value="Genomic_DNA"/>
</dbReference>
<dbReference type="GO" id="GO:0016757">
    <property type="term" value="F:glycosyltransferase activity"/>
    <property type="evidence" value="ECO:0007669"/>
    <property type="project" value="UniProtKB-KW"/>
</dbReference>
<dbReference type="SUPFAM" id="SSF48452">
    <property type="entry name" value="TPR-like"/>
    <property type="match status" value="1"/>
</dbReference>
<keyword evidence="2" id="KW-0012">Acyltransferase</keyword>
<dbReference type="Gene3D" id="1.25.40.10">
    <property type="entry name" value="Tetratricopeptide repeat domain"/>
    <property type="match status" value="1"/>
</dbReference>
<comment type="caution">
    <text evidence="2">The sequence shown here is derived from an EMBL/GenBank/DDBJ whole genome shotgun (WGS) entry which is preliminary data.</text>
</comment>
<keyword evidence="2" id="KW-0328">Glycosyltransferase</keyword>
<dbReference type="SUPFAM" id="SSF53448">
    <property type="entry name" value="Nucleotide-diphospho-sugar transferases"/>
    <property type="match status" value="1"/>
</dbReference>
<keyword evidence="3" id="KW-1185">Reference proteome</keyword>
<protein>
    <submittedName>
        <fullName evidence="2">Glycosyltransferase</fullName>
        <ecNumber evidence="2">2.4.-.-</ecNumber>
    </submittedName>
</protein>
<dbReference type="InterPro" id="IPR011990">
    <property type="entry name" value="TPR-like_helical_dom_sf"/>
</dbReference>
<evidence type="ECO:0000313" key="3">
    <source>
        <dbReference type="Proteomes" id="UP001241758"/>
    </source>
</evidence>
<keyword evidence="2" id="KW-0808">Transferase</keyword>
<dbReference type="PANTHER" id="PTHR43630:SF2">
    <property type="entry name" value="GLYCOSYLTRANSFERASE"/>
    <property type="match status" value="1"/>
</dbReference>
<dbReference type="PANTHER" id="PTHR43630">
    <property type="entry name" value="POLY-BETA-1,6-N-ACETYL-D-GLUCOSAMINE SYNTHASE"/>
    <property type="match status" value="1"/>
</dbReference>
<dbReference type="GO" id="GO:0016746">
    <property type="term" value="F:acyltransferase activity"/>
    <property type="evidence" value="ECO:0007669"/>
    <property type="project" value="UniProtKB-KW"/>
</dbReference>
<proteinExistence type="predicted"/>
<evidence type="ECO:0000313" key="2">
    <source>
        <dbReference type="EMBL" id="MDI6102279.1"/>
    </source>
</evidence>
<accession>A0ABT6WRC1</accession>
<evidence type="ECO:0000259" key="1">
    <source>
        <dbReference type="Pfam" id="PF00535"/>
    </source>
</evidence>
<organism evidence="2 3">
    <name type="scientific">Actinoplanes sandaracinus</name>
    <dbReference type="NCBI Taxonomy" id="3045177"/>
    <lineage>
        <taxon>Bacteria</taxon>
        <taxon>Bacillati</taxon>
        <taxon>Actinomycetota</taxon>
        <taxon>Actinomycetes</taxon>
        <taxon>Micromonosporales</taxon>
        <taxon>Micromonosporaceae</taxon>
        <taxon>Actinoplanes</taxon>
    </lineage>
</organism>
<dbReference type="RefSeq" id="WP_282763303.1">
    <property type="nucleotide sequence ID" value="NZ_JASCTH010000019.1"/>
</dbReference>
<dbReference type="EC" id="2.4.-.-" evidence="2"/>
<dbReference type="Proteomes" id="UP001241758">
    <property type="component" value="Unassembled WGS sequence"/>
</dbReference>
<dbReference type="InterPro" id="IPR001173">
    <property type="entry name" value="Glyco_trans_2-like"/>
</dbReference>
<dbReference type="Pfam" id="PF00535">
    <property type="entry name" value="Glycos_transf_2"/>
    <property type="match status" value="1"/>
</dbReference>
<dbReference type="Gene3D" id="3.90.550.10">
    <property type="entry name" value="Spore Coat Polysaccharide Biosynthesis Protein SpsA, Chain A"/>
    <property type="match status" value="1"/>
</dbReference>
<dbReference type="InterPro" id="IPR029044">
    <property type="entry name" value="Nucleotide-diphossugar_trans"/>
</dbReference>
<reference evidence="2 3" key="1">
    <citation type="submission" date="2023-05" db="EMBL/GenBank/DDBJ databases">
        <title>Actinoplanes sp. NEAU-A12 genome sequencing.</title>
        <authorList>
            <person name="Wang Z.-S."/>
        </authorList>
    </citation>
    <scope>NUCLEOTIDE SEQUENCE [LARGE SCALE GENOMIC DNA]</scope>
    <source>
        <strain evidence="2 3">NEAU-A12</strain>
    </source>
</reference>
<name>A0ABT6WRC1_9ACTN</name>
<gene>
    <name evidence="2" type="ORF">QLQ12_27040</name>
</gene>